<protein>
    <submittedName>
        <fullName evidence="1">Uncharacterized protein</fullName>
    </submittedName>
</protein>
<gene>
    <name evidence="1" type="ORF">EVOR1521_LOCUS20527</name>
</gene>
<dbReference type="EMBL" id="CAUJNA010003225">
    <property type="protein sequence ID" value="CAJ1396269.1"/>
    <property type="molecule type" value="Genomic_DNA"/>
</dbReference>
<dbReference type="InterPro" id="IPR036770">
    <property type="entry name" value="Ankyrin_rpt-contain_sf"/>
</dbReference>
<keyword evidence="2" id="KW-1185">Reference proteome</keyword>
<comment type="caution">
    <text evidence="1">The sequence shown here is derived from an EMBL/GenBank/DDBJ whole genome shotgun (WGS) entry which is preliminary data.</text>
</comment>
<proteinExistence type="predicted"/>
<dbReference type="AlphaFoldDB" id="A0AA36IZC2"/>
<name>A0AA36IZC2_9DINO</name>
<evidence type="ECO:0000313" key="2">
    <source>
        <dbReference type="Proteomes" id="UP001178507"/>
    </source>
</evidence>
<evidence type="ECO:0000313" key="1">
    <source>
        <dbReference type="EMBL" id="CAJ1396269.1"/>
    </source>
</evidence>
<dbReference type="Proteomes" id="UP001178507">
    <property type="component" value="Unassembled WGS sequence"/>
</dbReference>
<dbReference type="Gene3D" id="1.25.40.20">
    <property type="entry name" value="Ankyrin repeat-containing domain"/>
    <property type="match status" value="1"/>
</dbReference>
<sequence length="384" mass="41930">MSEADFAAWWEASELRERGAGCFLDAMRREVARRLRLRNFRQLGLACGEVTLLLEKPVDPDASNRRGRTALHDAAAKGLERCDDIGCMDKELAKASCARCVTKMGMAENGLPGTLGGRGAHANCRTSWRSGQTEKLREHRGRNSGVRRLGVPREDAEPGVCYVTLHEFLEGLRTVPLQGLAAIGSTLVALLEQHPDWSSATFTFRANGKQISGGLLAAALRLCRFEVRALVEVSATGVAETGGCGAFDSVCTTGVAVFGLKREWHEWHTSRPSTPAMGCVRRVTGEAVMSEADFETWWQTSRDPAAPFVDVLRQHLAKRLQVRNFRRLALVSGQQVLHIDSPWHAEPLVAVIQQYVPSPDSHSELVQAASTGDAVKVASVPVIQ</sequence>
<reference evidence="1" key="1">
    <citation type="submission" date="2023-08" db="EMBL/GenBank/DDBJ databases">
        <authorList>
            <person name="Chen Y."/>
            <person name="Shah S."/>
            <person name="Dougan E. K."/>
            <person name="Thang M."/>
            <person name="Chan C."/>
        </authorList>
    </citation>
    <scope>NUCLEOTIDE SEQUENCE</scope>
</reference>
<accession>A0AA36IZC2</accession>
<organism evidence="1 2">
    <name type="scientific">Effrenium voratum</name>
    <dbReference type="NCBI Taxonomy" id="2562239"/>
    <lineage>
        <taxon>Eukaryota</taxon>
        <taxon>Sar</taxon>
        <taxon>Alveolata</taxon>
        <taxon>Dinophyceae</taxon>
        <taxon>Suessiales</taxon>
        <taxon>Symbiodiniaceae</taxon>
        <taxon>Effrenium</taxon>
    </lineage>
</organism>